<accession>A0A9P4PLH5</accession>
<sequence>METLPPEITYSVLEMVGNTLSVEKLFDLRLVNRLFDVQVIRVAIRNGRISHEIKTRDNTFGALSDRIKCEYLHFAVDEHARGRPSAFSTIVHRTHERDLIEHNVSLTDTDDATVSKRERNLRWHVDHVQLWIFDPRFYHYHWVLFQQDQKMRSGLQMYDRLFHVVYHNATISLALYLLLQCWHSGVPFIMEKVRTLLSIRVPAQWELAFTHEILSFAITTDRVMFDFIFAELGSKLQHIPLRPYIEAAVLHRPDLDPTSAACGILARTLSAVMAPVNAGTAPAHEGDCILLGVSILAALQEGETEVSAIIIHRMTECKTTRQLDDLFADIYGDLSGGLNMNGYGFSKERMEAVKQQARYRLIWQHRSQSVAWKILSRLHYIPHYIL</sequence>
<dbReference type="EMBL" id="MU001497">
    <property type="protein sequence ID" value="KAF2447294.1"/>
    <property type="molecule type" value="Genomic_DNA"/>
</dbReference>
<gene>
    <name evidence="1" type="ORF">P171DRAFT_442431</name>
</gene>
<name>A0A9P4PLH5_9PLEO</name>
<dbReference type="Proteomes" id="UP000799764">
    <property type="component" value="Unassembled WGS sequence"/>
</dbReference>
<protein>
    <recommendedName>
        <fullName evidence="3">F-box domain-containing protein</fullName>
    </recommendedName>
</protein>
<organism evidence="1 2">
    <name type="scientific">Karstenula rhodostoma CBS 690.94</name>
    <dbReference type="NCBI Taxonomy" id="1392251"/>
    <lineage>
        <taxon>Eukaryota</taxon>
        <taxon>Fungi</taxon>
        <taxon>Dikarya</taxon>
        <taxon>Ascomycota</taxon>
        <taxon>Pezizomycotina</taxon>
        <taxon>Dothideomycetes</taxon>
        <taxon>Pleosporomycetidae</taxon>
        <taxon>Pleosporales</taxon>
        <taxon>Massarineae</taxon>
        <taxon>Didymosphaeriaceae</taxon>
        <taxon>Karstenula</taxon>
    </lineage>
</organism>
<evidence type="ECO:0008006" key="3">
    <source>
        <dbReference type="Google" id="ProtNLM"/>
    </source>
</evidence>
<dbReference type="OrthoDB" id="444631at2759"/>
<comment type="caution">
    <text evidence="1">The sequence shown here is derived from an EMBL/GenBank/DDBJ whole genome shotgun (WGS) entry which is preliminary data.</text>
</comment>
<reference evidence="1" key="1">
    <citation type="journal article" date="2020" name="Stud. Mycol.">
        <title>101 Dothideomycetes genomes: a test case for predicting lifestyles and emergence of pathogens.</title>
        <authorList>
            <person name="Haridas S."/>
            <person name="Albert R."/>
            <person name="Binder M."/>
            <person name="Bloem J."/>
            <person name="Labutti K."/>
            <person name="Salamov A."/>
            <person name="Andreopoulos B."/>
            <person name="Baker S."/>
            <person name="Barry K."/>
            <person name="Bills G."/>
            <person name="Bluhm B."/>
            <person name="Cannon C."/>
            <person name="Castanera R."/>
            <person name="Culley D."/>
            <person name="Daum C."/>
            <person name="Ezra D."/>
            <person name="Gonzalez J."/>
            <person name="Henrissat B."/>
            <person name="Kuo A."/>
            <person name="Liang C."/>
            <person name="Lipzen A."/>
            <person name="Lutzoni F."/>
            <person name="Magnuson J."/>
            <person name="Mondo S."/>
            <person name="Nolan M."/>
            <person name="Ohm R."/>
            <person name="Pangilinan J."/>
            <person name="Park H.-J."/>
            <person name="Ramirez L."/>
            <person name="Alfaro M."/>
            <person name="Sun H."/>
            <person name="Tritt A."/>
            <person name="Yoshinaga Y."/>
            <person name="Zwiers L.-H."/>
            <person name="Turgeon B."/>
            <person name="Goodwin S."/>
            <person name="Spatafora J."/>
            <person name="Crous P."/>
            <person name="Grigoriev I."/>
        </authorList>
    </citation>
    <scope>NUCLEOTIDE SEQUENCE</scope>
    <source>
        <strain evidence="1">CBS 690.94</strain>
    </source>
</reference>
<proteinExistence type="predicted"/>
<keyword evidence="2" id="KW-1185">Reference proteome</keyword>
<evidence type="ECO:0000313" key="1">
    <source>
        <dbReference type="EMBL" id="KAF2447294.1"/>
    </source>
</evidence>
<dbReference type="AlphaFoldDB" id="A0A9P4PLH5"/>
<evidence type="ECO:0000313" key="2">
    <source>
        <dbReference type="Proteomes" id="UP000799764"/>
    </source>
</evidence>